<dbReference type="PATRIC" id="fig|1033806.13.peg.835"/>
<dbReference type="EMBL" id="AFNT02000008">
    <property type="protein sequence ID" value="ERJ06906.1"/>
    <property type="molecule type" value="Genomic_DNA"/>
</dbReference>
<reference evidence="2 3" key="2">
    <citation type="journal article" date="2013" name="PLoS ONE">
        <title>INDIGO - INtegrated Data Warehouse of MIcrobial GenOmes with Examples from the Red Sea Extremophiles.</title>
        <authorList>
            <person name="Alam I."/>
            <person name="Antunes A."/>
            <person name="Kamau A.A."/>
            <person name="Ba Alawi W."/>
            <person name="Kalkatawi M."/>
            <person name="Stingl U."/>
            <person name="Bajic V.B."/>
        </authorList>
    </citation>
    <scope>NUCLEOTIDE SEQUENCE [LARGE SCALE GENOMIC DNA]</scope>
    <source>
        <strain evidence="2 3">SARL4B</strain>
    </source>
</reference>
<accession>U2E4P9</accession>
<dbReference type="STRING" id="1033806.HTIA_0240"/>
<sequence length="138" mass="14990">MLLYSMFEPFSGSYYLGRLYVEPHDGATPAIARQDYKALRQQLYGNEGHGSGPVVMKLDQRHFPVTGVPSVPAETLAVPPEILSDSQIENPPSLREVLLATADRAEQLLSLIGSVEDRRRQDDGSVDGPAGDGRPTGI</sequence>
<dbReference type="AlphaFoldDB" id="U2E4P9"/>
<proteinExistence type="predicted"/>
<organism evidence="2 3">
    <name type="scientific">Halorhabdus tiamatea SARL4B</name>
    <dbReference type="NCBI Taxonomy" id="1033806"/>
    <lineage>
        <taxon>Archaea</taxon>
        <taxon>Methanobacteriati</taxon>
        <taxon>Methanobacteriota</taxon>
        <taxon>Stenosarchaea group</taxon>
        <taxon>Halobacteria</taxon>
        <taxon>Halobacteriales</taxon>
        <taxon>Haloarculaceae</taxon>
        <taxon>Halorhabdus</taxon>
    </lineage>
</organism>
<gene>
    <name evidence="2" type="ORF">HLRTI_000979</name>
</gene>
<name>U2E4P9_9EURY</name>
<evidence type="ECO:0000313" key="3">
    <source>
        <dbReference type="Proteomes" id="UP000003861"/>
    </source>
</evidence>
<reference evidence="2 3" key="1">
    <citation type="journal article" date="2011" name="J. Bacteriol.">
        <title>Genome sequence of Halorhabdus tiamatea, the first archaeon isolated from a deep-sea anoxic brine lake.</title>
        <authorList>
            <person name="Antunes A."/>
            <person name="Alam I."/>
            <person name="Bajic V.B."/>
            <person name="Stingl U."/>
        </authorList>
    </citation>
    <scope>NUCLEOTIDE SEQUENCE [LARGE SCALE GENOMIC DNA]</scope>
    <source>
        <strain evidence="2 3">SARL4B</strain>
    </source>
</reference>
<evidence type="ECO:0000256" key="1">
    <source>
        <dbReference type="SAM" id="MobiDB-lite"/>
    </source>
</evidence>
<dbReference type="InterPro" id="IPR043825">
    <property type="entry name" value="DUF5802"/>
</dbReference>
<dbReference type="eggNOG" id="arCOG04781">
    <property type="taxonomic scope" value="Archaea"/>
</dbReference>
<protein>
    <submittedName>
        <fullName evidence="2">Uncharacterized protein</fullName>
    </submittedName>
</protein>
<evidence type="ECO:0000313" key="2">
    <source>
        <dbReference type="EMBL" id="ERJ06906.1"/>
    </source>
</evidence>
<dbReference type="Proteomes" id="UP000003861">
    <property type="component" value="Unassembled WGS sequence"/>
</dbReference>
<feature type="region of interest" description="Disordered" evidence="1">
    <location>
        <begin position="114"/>
        <end position="138"/>
    </location>
</feature>
<dbReference type="Pfam" id="PF19118">
    <property type="entry name" value="DUF5802"/>
    <property type="match status" value="1"/>
</dbReference>
<comment type="caution">
    <text evidence="2">The sequence shown here is derived from an EMBL/GenBank/DDBJ whole genome shotgun (WGS) entry which is preliminary data.</text>
</comment>